<accession>A0A7K1SPG3</accession>
<protein>
    <recommendedName>
        <fullName evidence="2">protein-glutamate methylesterase</fullName>
        <ecNumber evidence="2">3.1.1.61</ecNumber>
    </recommendedName>
</protein>
<feature type="compositionally biased region" description="Basic and acidic residues" evidence="5">
    <location>
        <begin position="335"/>
        <end position="348"/>
    </location>
</feature>
<dbReference type="GO" id="GO:0005737">
    <property type="term" value="C:cytoplasm"/>
    <property type="evidence" value="ECO:0007669"/>
    <property type="project" value="InterPro"/>
</dbReference>
<name>A0A7K1SPG3_9BACT</name>
<dbReference type="InterPro" id="IPR000673">
    <property type="entry name" value="Sig_transdc_resp-reg_Me-estase"/>
</dbReference>
<dbReference type="CDD" id="cd16433">
    <property type="entry name" value="CheB"/>
    <property type="match status" value="1"/>
</dbReference>
<evidence type="ECO:0000256" key="4">
    <source>
        <dbReference type="PROSITE-ProRule" id="PRU00050"/>
    </source>
</evidence>
<feature type="active site" evidence="4">
    <location>
        <position position="39"/>
    </location>
</feature>
<dbReference type="InterPro" id="IPR035909">
    <property type="entry name" value="CheB_C"/>
</dbReference>
<feature type="region of interest" description="Disordered" evidence="5">
    <location>
        <begin position="333"/>
        <end position="355"/>
    </location>
</feature>
<proteinExistence type="predicted"/>
<dbReference type="Pfam" id="PF01339">
    <property type="entry name" value="CheB_methylest"/>
    <property type="match status" value="1"/>
</dbReference>
<dbReference type="GO" id="GO:0000156">
    <property type="term" value="F:phosphorelay response regulator activity"/>
    <property type="evidence" value="ECO:0007669"/>
    <property type="project" value="InterPro"/>
</dbReference>
<dbReference type="Gene3D" id="3.40.50.180">
    <property type="entry name" value="Methylesterase CheB, C-terminal domain"/>
    <property type="match status" value="1"/>
</dbReference>
<reference evidence="7 8" key="1">
    <citation type="submission" date="2019-12" db="EMBL/GenBank/DDBJ databases">
        <title>Spirosoma sp. HMF4905 genome sequencing and assembly.</title>
        <authorList>
            <person name="Kang H."/>
            <person name="Cha I."/>
            <person name="Kim H."/>
            <person name="Joh K."/>
        </authorList>
    </citation>
    <scope>NUCLEOTIDE SEQUENCE [LARGE SCALE GENOMIC DNA]</scope>
    <source>
        <strain evidence="7 8">HMF4905</strain>
    </source>
</reference>
<feature type="active site" evidence="4">
    <location>
        <position position="131"/>
    </location>
</feature>
<dbReference type="PIRSF" id="PIRSF036461">
    <property type="entry name" value="Chmtx_methlestr"/>
    <property type="match status" value="1"/>
</dbReference>
<evidence type="ECO:0000256" key="5">
    <source>
        <dbReference type="SAM" id="MobiDB-lite"/>
    </source>
</evidence>
<organism evidence="7 8">
    <name type="scientific">Spirosoma arboris</name>
    <dbReference type="NCBI Taxonomy" id="2682092"/>
    <lineage>
        <taxon>Bacteria</taxon>
        <taxon>Pseudomonadati</taxon>
        <taxon>Bacteroidota</taxon>
        <taxon>Cytophagia</taxon>
        <taxon>Cytophagales</taxon>
        <taxon>Cytophagaceae</taxon>
        <taxon>Spirosoma</taxon>
    </lineage>
</organism>
<dbReference type="EC" id="3.1.1.61" evidence="2"/>
<keyword evidence="1 4" id="KW-0378">Hydrolase</keyword>
<gene>
    <name evidence="7" type="ORF">GO755_37115</name>
</gene>
<evidence type="ECO:0000313" key="8">
    <source>
        <dbReference type="Proteomes" id="UP000436006"/>
    </source>
</evidence>
<comment type="catalytic activity">
    <reaction evidence="3">
        <text>[protein]-L-glutamate 5-O-methyl ester + H2O = L-glutamyl-[protein] + methanol + H(+)</text>
        <dbReference type="Rhea" id="RHEA:23236"/>
        <dbReference type="Rhea" id="RHEA-COMP:10208"/>
        <dbReference type="Rhea" id="RHEA-COMP:10311"/>
        <dbReference type="ChEBI" id="CHEBI:15377"/>
        <dbReference type="ChEBI" id="CHEBI:15378"/>
        <dbReference type="ChEBI" id="CHEBI:17790"/>
        <dbReference type="ChEBI" id="CHEBI:29973"/>
        <dbReference type="ChEBI" id="CHEBI:82795"/>
        <dbReference type="EC" id="3.1.1.61"/>
    </reaction>
</comment>
<keyword evidence="4" id="KW-0145">Chemotaxis</keyword>
<evidence type="ECO:0000256" key="3">
    <source>
        <dbReference type="ARBA" id="ARBA00048267"/>
    </source>
</evidence>
<dbReference type="InterPro" id="IPR011247">
    <property type="entry name" value="Chemotax_prot-Glu_Me-esterase"/>
</dbReference>
<evidence type="ECO:0000259" key="6">
    <source>
        <dbReference type="PROSITE" id="PS50122"/>
    </source>
</evidence>
<dbReference type="RefSeq" id="WP_157590497.1">
    <property type="nucleotide sequence ID" value="NZ_WPIN01000025.1"/>
</dbReference>
<comment type="caution">
    <text evidence="7">The sequence shown here is derived from an EMBL/GenBank/DDBJ whole genome shotgun (WGS) entry which is preliminary data.</text>
</comment>
<dbReference type="AlphaFoldDB" id="A0A7K1SPG3"/>
<dbReference type="PANTHER" id="PTHR42872:SF6">
    <property type="entry name" value="PROTEIN-GLUTAMATE METHYLESTERASE_PROTEIN-GLUTAMINE GLUTAMINASE"/>
    <property type="match status" value="1"/>
</dbReference>
<sequence>MEKRNIIVIGASAGGFEAIQQLIARLPADLDAAIFIVWHMAPTVRGIMPQVLSKLTTIPVAHAVENEPIQMNRIYIAPPDHHLLLEADHMRVTHGPKENHFRPAIDPLFRSAAYAYGNRVIGVILSGALDDGTAGLWAIKAYGGMALVQDPQEALVSAMPESAIRQVAIDAIAPIAQLVPLLVQLVGQDVAPKPSIAMHEDEKTKTEIRIAAEDTALGLTMAQFGQFSAYACPDCHGVLVKITEGSLVRYRCHTGHAYSTDALLASVTGKIEESLYSALRGMDERGMLLNQLGDQYAAANQPRQAALYFQLAQADQQWSELLRQAALVHPALKPDSLDEQRTDSDGVKPAHSALQ</sequence>
<feature type="domain" description="CheB-type methylesterase" evidence="6">
    <location>
        <begin position="1"/>
        <end position="189"/>
    </location>
</feature>
<evidence type="ECO:0000313" key="7">
    <source>
        <dbReference type="EMBL" id="MVM35695.1"/>
    </source>
</evidence>
<evidence type="ECO:0000256" key="1">
    <source>
        <dbReference type="ARBA" id="ARBA00022801"/>
    </source>
</evidence>
<dbReference type="SUPFAM" id="SSF52738">
    <property type="entry name" value="Methylesterase CheB, C-terminal domain"/>
    <property type="match status" value="1"/>
</dbReference>
<feature type="active site" evidence="4">
    <location>
        <position position="12"/>
    </location>
</feature>
<dbReference type="GO" id="GO:0006935">
    <property type="term" value="P:chemotaxis"/>
    <property type="evidence" value="ECO:0007669"/>
    <property type="project" value="UniProtKB-UniRule"/>
</dbReference>
<dbReference type="EMBL" id="WPIN01000025">
    <property type="protein sequence ID" value="MVM35695.1"/>
    <property type="molecule type" value="Genomic_DNA"/>
</dbReference>
<dbReference type="Proteomes" id="UP000436006">
    <property type="component" value="Unassembled WGS sequence"/>
</dbReference>
<dbReference type="GO" id="GO:0008984">
    <property type="term" value="F:protein-glutamate methylesterase activity"/>
    <property type="evidence" value="ECO:0007669"/>
    <property type="project" value="UniProtKB-EC"/>
</dbReference>
<dbReference type="PROSITE" id="PS50122">
    <property type="entry name" value="CHEB"/>
    <property type="match status" value="1"/>
</dbReference>
<dbReference type="PANTHER" id="PTHR42872">
    <property type="entry name" value="PROTEIN-GLUTAMATE METHYLESTERASE/PROTEIN-GLUTAMINE GLUTAMINASE"/>
    <property type="match status" value="1"/>
</dbReference>
<evidence type="ECO:0000256" key="2">
    <source>
        <dbReference type="ARBA" id="ARBA00039140"/>
    </source>
</evidence>
<keyword evidence="8" id="KW-1185">Reference proteome</keyword>